<name>A0ABT7JR85_9HYPH</name>
<dbReference type="PANTHER" id="PTHR42759">
    <property type="entry name" value="MOXR FAMILY PROTEIN"/>
    <property type="match status" value="1"/>
</dbReference>
<feature type="compositionally biased region" description="Basic and acidic residues" evidence="1">
    <location>
        <begin position="8"/>
        <end position="23"/>
    </location>
</feature>
<evidence type="ECO:0000256" key="1">
    <source>
        <dbReference type="SAM" id="MobiDB-lite"/>
    </source>
</evidence>
<feature type="domain" description="AAA+ ATPase" evidence="2">
    <location>
        <begin position="58"/>
        <end position="222"/>
    </location>
</feature>
<evidence type="ECO:0000313" key="3">
    <source>
        <dbReference type="EMBL" id="MDL2398859.1"/>
    </source>
</evidence>
<dbReference type="SUPFAM" id="SSF52540">
    <property type="entry name" value="P-loop containing nucleoside triphosphate hydrolases"/>
    <property type="match status" value="1"/>
</dbReference>
<proteinExistence type="predicted"/>
<dbReference type="Pfam" id="PF07728">
    <property type="entry name" value="AAA_5"/>
    <property type="match status" value="1"/>
</dbReference>
<keyword evidence="4" id="KW-1185">Reference proteome</keyword>
<organism evidence="3 4">
    <name type="scientific">Rhizobium mayense</name>
    <dbReference type="NCBI Taxonomy" id="1312184"/>
    <lineage>
        <taxon>Bacteria</taxon>
        <taxon>Pseudomonadati</taxon>
        <taxon>Pseudomonadota</taxon>
        <taxon>Alphaproteobacteria</taxon>
        <taxon>Hyphomicrobiales</taxon>
        <taxon>Rhizobiaceae</taxon>
        <taxon>Rhizobium/Agrobacterium group</taxon>
        <taxon>Rhizobium</taxon>
    </lineage>
</organism>
<dbReference type="SMART" id="SM00382">
    <property type="entry name" value="AAA"/>
    <property type="match status" value="1"/>
</dbReference>
<accession>A0ABT7JR85</accession>
<dbReference type="Proteomes" id="UP001172645">
    <property type="component" value="Unassembled WGS sequence"/>
</dbReference>
<comment type="caution">
    <text evidence="3">The sequence shown here is derived from an EMBL/GenBank/DDBJ whole genome shotgun (WGS) entry which is preliminary data.</text>
</comment>
<dbReference type="Gene3D" id="3.40.50.300">
    <property type="entry name" value="P-loop containing nucleotide triphosphate hydrolases"/>
    <property type="match status" value="1"/>
</dbReference>
<evidence type="ECO:0000259" key="2">
    <source>
        <dbReference type="SMART" id="SM00382"/>
    </source>
</evidence>
<dbReference type="InterPro" id="IPR050764">
    <property type="entry name" value="CbbQ/NirQ/NorQ/GpvN"/>
</dbReference>
<dbReference type="RefSeq" id="WP_285867742.1">
    <property type="nucleotide sequence ID" value="NZ_JARFYM010000004.1"/>
</dbReference>
<dbReference type="CDD" id="cd00009">
    <property type="entry name" value="AAA"/>
    <property type="match status" value="1"/>
</dbReference>
<protein>
    <submittedName>
        <fullName evidence="3">MoxR family ATPase</fullName>
    </submittedName>
</protein>
<evidence type="ECO:0000313" key="4">
    <source>
        <dbReference type="Proteomes" id="UP001172645"/>
    </source>
</evidence>
<reference evidence="3" key="1">
    <citation type="submission" date="2023-06" db="EMBL/GenBank/DDBJ databases">
        <title>Phylogenetic Diversity of Rhizobium strains.</title>
        <authorList>
            <person name="Moura F.T."/>
            <person name="Helene L.C.F."/>
            <person name="Hungria M."/>
        </authorList>
    </citation>
    <scope>NUCLEOTIDE SEQUENCE</scope>
    <source>
        <strain evidence="3">CCGE526</strain>
    </source>
</reference>
<dbReference type="InterPro" id="IPR003593">
    <property type="entry name" value="AAA+_ATPase"/>
</dbReference>
<dbReference type="InterPro" id="IPR011704">
    <property type="entry name" value="ATPase_dyneun-rel_AAA"/>
</dbReference>
<feature type="region of interest" description="Disordered" evidence="1">
    <location>
        <begin position="1"/>
        <end position="23"/>
    </location>
</feature>
<dbReference type="PANTHER" id="PTHR42759:SF1">
    <property type="entry name" value="MAGNESIUM-CHELATASE SUBUNIT CHLD"/>
    <property type="match status" value="1"/>
</dbReference>
<sequence>MSSTQSASHDKNSPLSAKEEGAGRGEVLQRHVITERLVAAGYIADRDLATAIALMQMLGRPLLLEGEAGVGKTEVAKALATAHGTELIRLQCYEGLDQSAALYEWNYQRQLLAIQARQGVDAAEIERGIFSEDYLLERPLLAAIRRPRAPVLLVDEIDRADEEFEAFLLELLSDFQISIPELGTVQAMSIPHVVLTSNGTRELSDALRRRCLYHYVDYPDVDREARIIMARVAGAGASLALQVARLVEKIRKEDLRKVPGVAETLDWAAVLVGLDIVDLHAEPEAVHETLMCLLKTREDKVRISREVTERLLGRVA</sequence>
<dbReference type="InterPro" id="IPR027417">
    <property type="entry name" value="P-loop_NTPase"/>
</dbReference>
<gene>
    <name evidence="3" type="ORF">PY649_08145</name>
</gene>
<dbReference type="EMBL" id="JARFYM010000004">
    <property type="protein sequence ID" value="MDL2398859.1"/>
    <property type="molecule type" value="Genomic_DNA"/>
</dbReference>